<evidence type="ECO:0000313" key="3">
    <source>
        <dbReference type="EMBL" id="RGB16561.1"/>
    </source>
</evidence>
<evidence type="ECO:0000313" key="5">
    <source>
        <dbReference type="Proteomes" id="UP000069876"/>
    </source>
</evidence>
<organism evidence="1 5">
    <name type="scientific">Neisseria meningitidis</name>
    <dbReference type="NCBI Taxonomy" id="487"/>
    <lineage>
        <taxon>Bacteria</taxon>
        <taxon>Pseudomonadati</taxon>
        <taxon>Pseudomonadota</taxon>
        <taxon>Betaproteobacteria</taxon>
        <taxon>Neisseriales</taxon>
        <taxon>Neisseriaceae</taxon>
        <taxon>Neisseria</taxon>
    </lineage>
</organism>
<dbReference type="RefSeq" id="WP_002233000.1">
    <property type="nucleotide sequence ID" value="NZ_CP007667.1"/>
</dbReference>
<dbReference type="EMBL" id="NWZY01000031">
    <property type="protein sequence ID" value="RQK77063.1"/>
    <property type="molecule type" value="Genomic_DNA"/>
</dbReference>
<protein>
    <submittedName>
        <fullName evidence="1">Uncharacterized protein</fullName>
    </submittedName>
</protein>
<reference evidence="1 5" key="1">
    <citation type="submission" date="2016-02" db="EMBL/GenBank/DDBJ databases">
        <authorList>
            <consortium name="Pathogen Informatics"/>
        </authorList>
    </citation>
    <scope>NUCLEOTIDE SEQUENCE [LARGE SCALE GENOMIC DNA]</scope>
    <source>
        <strain evidence="1 5">2842STDY5881531</strain>
    </source>
</reference>
<dbReference type="EMBL" id="NVYQ01000093">
    <property type="protein sequence ID" value="RGB16561.1"/>
    <property type="molecule type" value="Genomic_DNA"/>
</dbReference>
<reference evidence="4 8" key="4">
    <citation type="submission" date="2017-09" db="EMBL/GenBank/DDBJ databases">
        <title>Phenotypic and genotypic characterization of Colombian isolates of Neisseria meningitidis recovered from invasive disease.</title>
        <authorList>
            <person name="Duarte C."/>
            <person name="Gabastou J.M."/>
            <person name="Moreno J."/>
        </authorList>
    </citation>
    <scope>NUCLEOTIDE SEQUENCE [LARGE SCALE GENOMIC DNA]</scope>
    <source>
        <strain evidence="4 8">INS-Nm1012</strain>
    </source>
</reference>
<dbReference type="OMA" id="CAKFIIK"/>
<dbReference type="Proteomes" id="UP000283666">
    <property type="component" value="Unassembled WGS sequence"/>
</dbReference>
<reference evidence="2 6" key="2">
    <citation type="journal article" date="2017" name="Clin. Infect. Dis.">
        <title>Increased Risk for Meningococcal Disease among Men who have Sex with Men in the United States, 2012-2015.</title>
        <authorList>
            <person name="Folaranmi T.A."/>
            <person name="Kretz C.B."/>
            <person name="Kamiya H."/>
            <person name="MacNeil J.R."/>
            <person name="Whaley M.J."/>
            <person name="Blain A."/>
            <person name="Antwi M."/>
            <person name="Dorsinville M."/>
            <person name="Pacilli M."/>
            <person name="Smith S."/>
            <person name="Civen R."/>
            <person name="Ngo V."/>
            <person name="Winter K."/>
            <person name="Harriman K."/>
            <person name="Wang X."/>
            <person name="Bowen V.B."/>
            <person name="Patel M."/>
            <person name="Martin S."/>
            <person name="Misegades L."/>
            <person name="Meyer S.A."/>
        </authorList>
    </citation>
    <scope>NUCLEOTIDE SEQUENCE [LARGE SCALE GENOMIC DNA]</scope>
    <source>
        <strain evidence="2 6">M26503</strain>
    </source>
</reference>
<reference evidence="3 7" key="3">
    <citation type="submission" date="2017-08" db="EMBL/GenBank/DDBJ databases">
        <title>Meningococcal Conjunctivitis and Endemic Carriage at a Military Recruit Training Center.</title>
        <authorList>
            <person name="Bobb A.J."/>
            <person name="Galac M.R."/>
            <person name="Snesrud E."/>
            <person name="Clagett C.D."/>
        </authorList>
    </citation>
    <scope>NUCLEOTIDE SEQUENCE [LARGE SCALE GENOMIC DNA]</scope>
    <source>
        <strain evidence="3 7">MRSN431200</strain>
    </source>
</reference>
<dbReference type="EMBL" id="FFEF01000003">
    <property type="protein sequence ID" value="CWT83823.1"/>
    <property type="molecule type" value="Genomic_DNA"/>
</dbReference>
<name>A0A0Y5AWY9_NEIME</name>
<gene>
    <name evidence="3" type="ORF">CIJ84_06495</name>
    <name evidence="2" type="ORF">CNQ34_06330</name>
    <name evidence="4" type="ORF">COH52_10060</name>
    <name evidence="1" type="ORF">ERS514851_00580</name>
</gene>
<accession>A0A0Y5AWY9</accession>
<evidence type="ECO:0000313" key="2">
    <source>
        <dbReference type="EMBL" id="PBJ87534.1"/>
    </source>
</evidence>
<dbReference type="Proteomes" id="UP000260504">
    <property type="component" value="Unassembled WGS sequence"/>
</dbReference>
<sequence length="133" mass="15585">MAIYDLNEIVTSAALGMYKGKWQNMDFEQVLQDIVQETDFTYSWEYGENWAIFCLNEKSVGMLCKQIPFAIIENEKLSQKIYQEYPWILTQQVYHFDTDKILLNKYVCKLTIGIMSAISQEPISLQDLYVDTV</sequence>
<dbReference type="Proteomes" id="UP000069876">
    <property type="component" value="Unassembled WGS sequence"/>
</dbReference>
<dbReference type="AlphaFoldDB" id="A0A0Y5AWY9"/>
<reference evidence="2" key="5">
    <citation type="submission" date="2017-09" db="EMBL/GenBank/DDBJ databases">
        <authorList>
            <person name="Kretz C."/>
            <person name="Retchless A."/>
            <person name="Wang X."/>
        </authorList>
    </citation>
    <scope>NUCLEOTIDE SEQUENCE</scope>
    <source>
        <strain evidence="2">M26503</strain>
    </source>
</reference>
<evidence type="ECO:0000313" key="8">
    <source>
        <dbReference type="Proteomes" id="UP000283666"/>
    </source>
</evidence>
<evidence type="ECO:0000313" key="4">
    <source>
        <dbReference type="EMBL" id="RQK77063.1"/>
    </source>
</evidence>
<comment type="caution">
    <text evidence="1">The sequence shown here is derived from an EMBL/GenBank/DDBJ whole genome shotgun (WGS) entry which is preliminary data.</text>
</comment>
<proteinExistence type="predicted"/>
<evidence type="ECO:0000313" key="7">
    <source>
        <dbReference type="Proteomes" id="UP000260504"/>
    </source>
</evidence>
<dbReference type="GeneID" id="86929023"/>
<dbReference type="EMBL" id="NTLY01000002">
    <property type="protein sequence ID" value="PBJ87534.1"/>
    <property type="molecule type" value="Genomic_DNA"/>
</dbReference>
<dbReference type="Proteomes" id="UP000217930">
    <property type="component" value="Unassembled WGS sequence"/>
</dbReference>
<evidence type="ECO:0000313" key="1">
    <source>
        <dbReference type="EMBL" id="CWT83823.1"/>
    </source>
</evidence>
<evidence type="ECO:0000313" key="6">
    <source>
        <dbReference type="Proteomes" id="UP000217930"/>
    </source>
</evidence>